<protein>
    <submittedName>
        <fullName evidence="4">Acid phosphatase</fullName>
    </submittedName>
</protein>
<dbReference type="Pfam" id="PF04185">
    <property type="entry name" value="Phosphoesterase"/>
    <property type="match status" value="1"/>
</dbReference>
<reference evidence="4" key="1">
    <citation type="journal article" date="2014" name="Int. J. Syst. Evol. Microbiol.">
        <title>Complete genome sequence of Corynebacterium casei LMG S-19264T (=DSM 44701T), isolated from a smear-ripened cheese.</title>
        <authorList>
            <consortium name="US DOE Joint Genome Institute (JGI-PGF)"/>
            <person name="Walter F."/>
            <person name="Albersmeier A."/>
            <person name="Kalinowski J."/>
            <person name="Ruckert C."/>
        </authorList>
    </citation>
    <scope>NUCLEOTIDE SEQUENCE</scope>
    <source>
        <strain evidence="4">JCM 13064</strain>
    </source>
</reference>
<evidence type="ECO:0000256" key="2">
    <source>
        <dbReference type="ARBA" id="ARBA00023026"/>
    </source>
</evidence>
<dbReference type="SUPFAM" id="SSF53649">
    <property type="entry name" value="Alkaline phosphatase-like"/>
    <property type="match status" value="1"/>
</dbReference>
<dbReference type="GO" id="GO:0009395">
    <property type="term" value="P:phospholipid catabolic process"/>
    <property type="evidence" value="ECO:0007669"/>
    <property type="project" value="TreeGrafter"/>
</dbReference>
<evidence type="ECO:0000313" key="5">
    <source>
        <dbReference type="Proteomes" id="UP000645217"/>
    </source>
</evidence>
<name>A0A917VMS6_9ACTN</name>
<feature type="chain" id="PRO_5038081647" evidence="3">
    <location>
        <begin position="38"/>
        <end position="563"/>
    </location>
</feature>
<keyword evidence="2" id="KW-0843">Virulence</keyword>
<feature type="signal peptide" evidence="3">
    <location>
        <begin position="1"/>
        <end position="37"/>
    </location>
</feature>
<dbReference type="EMBL" id="BMNT01000027">
    <property type="protein sequence ID" value="GGK99896.1"/>
    <property type="molecule type" value="Genomic_DNA"/>
</dbReference>
<sequence>MRATRRRTLPRGARRRTLRVALTCALPLALTPPGCLAAATGGRADAGPVAEAPRAGGGPRVIGRYRHLVVIYEENHSFDNLYGRWGPVGGDRVDGLGGAATRARQVAQDGTPYACLPQNDVNLTSPPLPVTCRDAAHGLPASHFANRPFTIDDHLRPLDRTCPAPGAPAPATGVRRGVTGARPGGCTRDLVHRFYQEQYQIHGGRQDRYVTGGDAAGLTMGVYDTRRLPIWTYLHSAGAPKYVIADRFFQGAFGGSFLNHQWLIAGRAPVDTSAGPGGPHEGLHSVVDAAGFPAAGYPLYRPATPVKDAQLTQACGPAANPAVACGDYAVNTIQPGAAPQGDGPRLPLISAKHPTIGDRLTAKGIDWAWYSGGWADAEAGRPGPLFQYHHQPFAYFAAYAPGTPGRAHLKDETAFVTAARKGTLPTVAFVKPYGAENEHPGYASEPDGSDHLVDLLRTVTSGPQADDTLVVVTYDEFGGQWDHVPPPGAGSPTRGAHDAFGPGTRVPALILGTSLRRSGVDHTVYDTTSILATIERGLGLAPVGDRDTKVPDLTGALRVAGSR</sequence>
<comment type="caution">
    <text evidence="4">The sequence shown here is derived from an EMBL/GenBank/DDBJ whole genome shotgun (WGS) entry which is preliminary data.</text>
</comment>
<evidence type="ECO:0000313" key="4">
    <source>
        <dbReference type="EMBL" id="GGK99896.1"/>
    </source>
</evidence>
<proteinExistence type="predicted"/>
<evidence type="ECO:0000256" key="3">
    <source>
        <dbReference type="SAM" id="SignalP"/>
    </source>
</evidence>
<reference evidence="4" key="2">
    <citation type="submission" date="2020-09" db="EMBL/GenBank/DDBJ databases">
        <authorList>
            <person name="Sun Q."/>
            <person name="Ohkuma M."/>
        </authorList>
    </citation>
    <scope>NUCLEOTIDE SEQUENCE</scope>
    <source>
        <strain evidence="4">JCM 13064</strain>
    </source>
</reference>
<dbReference type="RefSeq" id="WP_203968488.1">
    <property type="nucleotide sequence ID" value="NZ_BMNT01000027.1"/>
</dbReference>
<dbReference type="InterPro" id="IPR007312">
    <property type="entry name" value="Phosphoesterase"/>
</dbReference>
<gene>
    <name evidence="4" type="ORF">GCM10007964_47490</name>
</gene>
<dbReference type="Proteomes" id="UP000645217">
    <property type="component" value="Unassembled WGS sequence"/>
</dbReference>
<keyword evidence="1" id="KW-0378">Hydrolase</keyword>
<organism evidence="4 5">
    <name type="scientific">Sphaerisporangium melleum</name>
    <dbReference type="NCBI Taxonomy" id="321316"/>
    <lineage>
        <taxon>Bacteria</taxon>
        <taxon>Bacillati</taxon>
        <taxon>Actinomycetota</taxon>
        <taxon>Actinomycetes</taxon>
        <taxon>Streptosporangiales</taxon>
        <taxon>Streptosporangiaceae</taxon>
        <taxon>Sphaerisporangium</taxon>
    </lineage>
</organism>
<accession>A0A917VMS6</accession>
<dbReference type="PANTHER" id="PTHR31956">
    <property type="entry name" value="NON-SPECIFIC PHOSPHOLIPASE C4-RELATED"/>
    <property type="match status" value="1"/>
</dbReference>
<dbReference type="CDD" id="cd16013">
    <property type="entry name" value="AcpA"/>
    <property type="match status" value="1"/>
</dbReference>
<dbReference type="InterPro" id="IPR017850">
    <property type="entry name" value="Alkaline_phosphatase_core_sf"/>
</dbReference>
<keyword evidence="3" id="KW-0732">Signal</keyword>
<dbReference type="Gene3D" id="3.40.720.10">
    <property type="entry name" value="Alkaline Phosphatase, subunit A"/>
    <property type="match status" value="2"/>
</dbReference>
<dbReference type="GO" id="GO:0042578">
    <property type="term" value="F:phosphoric ester hydrolase activity"/>
    <property type="evidence" value="ECO:0007669"/>
    <property type="project" value="UniProtKB-ARBA"/>
</dbReference>
<dbReference type="AlphaFoldDB" id="A0A917VMS6"/>
<dbReference type="PANTHER" id="PTHR31956:SF1">
    <property type="entry name" value="NON-SPECIFIC PHOSPHOLIPASE C1"/>
    <property type="match status" value="1"/>
</dbReference>
<keyword evidence="5" id="KW-1185">Reference proteome</keyword>
<evidence type="ECO:0000256" key="1">
    <source>
        <dbReference type="ARBA" id="ARBA00022801"/>
    </source>
</evidence>